<name>A0ABW6WHF7_9ACTN</name>
<keyword evidence="1" id="KW-1133">Transmembrane helix</keyword>
<gene>
    <name evidence="2" type="ORF">ACFY35_24960</name>
</gene>
<keyword evidence="1" id="KW-0472">Membrane</keyword>
<feature type="transmembrane region" description="Helical" evidence="1">
    <location>
        <begin position="7"/>
        <end position="27"/>
    </location>
</feature>
<dbReference type="Proteomes" id="UP001602245">
    <property type="component" value="Unassembled WGS sequence"/>
</dbReference>
<dbReference type="EMBL" id="JBIAZU010000004">
    <property type="protein sequence ID" value="MFF5292706.1"/>
    <property type="molecule type" value="Genomic_DNA"/>
</dbReference>
<evidence type="ECO:0000256" key="1">
    <source>
        <dbReference type="SAM" id="Phobius"/>
    </source>
</evidence>
<comment type="caution">
    <text evidence="2">The sequence shown here is derived from an EMBL/GenBank/DDBJ whole genome shotgun (WGS) entry which is preliminary data.</text>
</comment>
<dbReference type="RefSeq" id="WP_020516672.1">
    <property type="nucleotide sequence ID" value="NZ_JBIAZU010000004.1"/>
</dbReference>
<reference evidence="2 3" key="1">
    <citation type="submission" date="2024-10" db="EMBL/GenBank/DDBJ databases">
        <title>The Natural Products Discovery Center: Release of the First 8490 Sequenced Strains for Exploring Actinobacteria Biosynthetic Diversity.</title>
        <authorList>
            <person name="Kalkreuter E."/>
            <person name="Kautsar S.A."/>
            <person name="Yang D."/>
            <person name="Bader C.D."/>
            <person name="Teijaro C.N."/>
            <person name="Fluegel L."/>
            <person name="Davis C.M."/>
            <person name="Simpson J.R."/>
            <person name="Lauterbach L."/>
            <person name="Steele A.D."/>
            <person name="Gui C."/>
            <person name="Meng S."/>
            <person name="Li G."/>
            <person name="Viehrig K."/>
            <person name="Ye F."/>
            <person name="Su P."/>
            <person name="Kiefer A.F."/>
            <person name="Nichols A."/>
            <person name="Cepeda A.J."/>
            <person name="Yan W."/>
            <person name="Fan B."/>
            <person name="Jiang Y."/>
            <person name="Adhikari A."/>
            <person name="Zheng C.-J."/>
            <person name="Schuster L."/>
            <person name="Cowan T.M."/>
            <person name="Smanski M.J."/>
            <person name="Chevrette M.G."/>
            <person name="De Carvalho L.P.S."/>
            <person name="Shen B."/>
        </authorList>
    </citation>
    <scope>NUCLEOTIDE SEQUENCE [LARGE SCALE GENOMIC DNA]</scope>
    <source>
        <strain evidence="2 3">NPDC000087</strain>
    </source>
</reference>
<keyword evidence="3" id="KW-1185">Reference proteome</keyword>
<accession>A0ABW6WHF7</accession>
<proteinExistence type="predicted"/>
<organism evidence="2 3">
    <name type="scientific">Paractinoplanes globisporus</name>
    <dbReference type="NCBI Taxonomy" id="113565"/>
    <lineage>
        <taxon>Bacteria</taxon>
        <taxon>Bacillati</taxon>
        <taxon>Actinomycetota</taxon>
        <taxon>Actinomycetes</taxon>
        <taxon>Micromonosporales</taxon>
        <taxon>Micromonosporaceae</taxon>
        <taxon>Paractinoplanes</taxon>
    </lineage>
</organism>
<evidence type="ECO:0000313" key="2">
    <source>
        <dbReference type="EMBL" id="MFF5292706.1"/>
    </source>
</evidence>
<keyword evidence="1" id="KW-0812">Transmembrane</keyword>
<protein>
    <submittedName>
        <fullName evidence="2">Uncharacterized protein</fullName>
    </submittedName>
</protein>
<sequence>MSTRGRAIAISIAALVVIGVVAVIIAVTRSGDDDAKASSTAAAESAVRGFFTALTAGDAKTALTYLEPPPGFDPATDPLLTDAALGAGHRPEAVQYGAPRLESGLTFVDVTYQARGEAVQQAVSLSGSGGSFRVRDVLVGLTATGVEGRPVSVNGVKMGTDDLNVGVFPGSYEVAVAGNALFEGETLTVVPQVAMGGETAAANFGPPDLTGTATAGIQSQVRKALDKCAASSSAKTKGCPFWLDAKGKATVKWSIKTYPTVKAQVVNVASGPTVSLSADGKGKVHWSGTYVDASGHSRFGGGDIPFSIAGSATATASGIKVSLTT</sequence>
<evidence type="ECO:0000313" key="3">
    <source>
        <dbReference type="Proteomes" id="UP001602245"/>
    </source>
</evidence>